<evidence type="ECO:0000256" key="1">
    <source>
        <dbReference type="SAM" id="MobiDB-lite"/>
    </source>
</evidence>
<dbReference type="Gene3D" id="3.10.100.10">
    <property type="entry name" value="Mannose-Binding Protein A, subunit A"/>
    <property type="match status" value="1"/>
</dbReference>
<keyword evidence="4" id="KW-1185">Reference proteome</keyword>
<sequence>MTGARGAVWHLSGTLADRESNRQPSDYGATSLTTRPPLGHHCPTTGQEEHLCTFSFNNLSHVVTMGCSGGIKWEEGCNISERVKGFVMNVFAAPCGEKWTPFGTHCFRLFTRAADWAKAELVCRSYGGHLASIHSTEEHSFLVGLVKKVRNISVWIGGSDAAKEGTWVWSDGSKWDFTKWAPGEPNNAGKIQHCAQLWDKSNMNVDDLSCGSKLAYVCAKKA</sequence>
<dbReference type="InterPro" id="IPR050111">
    <property type="entry name" value="C-type_lectin/snaclec_domain"/>
</dbReference>
<dbReference type="Proteomes" id="UP000694580">
    <property type="component" value="Unplaced"/>
</dbReference>
<dbReference type="InterPro" id="IPR001304">
    <property type="entry name" value="C-type_lectin-like"/>
</dbReference>
<organism evidence="3 4">
    <name type="scientific">Denticeps clupeoides</name>
    <name type="common">denticle herring</name>
    <dbReference type="NCBI Taxonomy" id="299321"/>
    <lineage>
        <taxon>Eukaryota</taxon>
        <taxon>Metazoa</taxon>
        <taxon>Chordata</taxon>
        <taxon>Craniata</taxon>
        <taxon>Vertebrata</taxon>
        <taxon>Euteleostomi</taxon>
        <taxon>Actinopterygii</taxon>
        <taxon>Neopterygii</taxon>
        <taxon>Teleostei</taxon>
        <taxon>Clupei</taxon>
        <taxon>Clupeiformes</taxon>
        <taxon>Denticipitoidei</taxon>
        <taxon>Denticipitidae</taxon>
        <taxon>Denticeps</taxon>
    </lineage>
</organism>
<evidence type="ECO:0000259" key="2">
    <source>
        <dbReference type="PROSITE" id="PS50041"/>
    </source>
</evidence>
<dbReference type="InterPro" id="IPR016187">
    <property type="entry name" value="CTDL_fold"/>
</dbReference>
<accession>A0AAY4BPK9</accession>
<dbReference type="PRINTS" id="PR00356">
    <property type="entry name" value="ANTIFREEZEII"/>
</dbReference>
<evidence type="ECO:0000313" key="4">
    <source>
        <dbReference type="Proteomes" id="UP000694580"/>
    </source>
</evidence>
<name>A0AAY4BPK9_9TELE</name>
<feature type="region of interest" description="Disordered" evidence="1">
    <location>
        <begin position="13"/>
        <end position="32"/>
    </location>
</feature>
<gene>
    <name evidence="3" type="primary">LOC114778031</name>
</gene>
<evidence type="ECO:0000313" key="3">
    <source>
        <dbReference type="Ensembl" id="ENSDCDP00010022919.1"/>
    </source>
</evidence>
<reference evidence="3" key="2">
    <citation type="submission" date="2025-09" db="UniProtKB">
        <authorList>
            <consortium name="Ensembl"/>
        </authorList>
    </citation>
    <scope>IDENTIFICATION</scope>
</reference>
<dbReference type="Pfam" id="PF00059">
    <property type="entry name" value="Lectin_C"/>
    <property type="match status" value="1"/>
</dbReference>
<dbReference type="AlphaFoldDB" id="A0AAY4BPK9"/>
<reference evidence="3" key="1">
    <citation type="submission" date="2025-08" db="UniProtKB">
        <authorList>
            <consortium name="Ensembl"/>
        </authorList>
    </citation>
    <scope>IDENTIFICATION</scope>
</reference>
<proteinExistence type="predicted"/>
<dbReference type="InterPro" id="IPR016186">
    <property type="entry name" value="C-type_lectin-like/link_sf"/>
</dbReference>
<dbReference type="PANTHER" id="PTHR22803">
    <property type="entry name" value="MANNOSE, PHOSPHOLIPASE, LECTIN RECEPTOR RELATED"/>
    <property type="match status" value="1"/>
</dbReference>
<dbReference type="Ensembl" id="ENSDCDT00010027442.1">
    <property type="protein sequence ID" value="ENSDCDP00010022919.1"/>
    <property type="gene ID" value="ENSDCDG00010013607.1"/>
</dbReference>
<dbReference type="InterPro" id="IPR002353">
    <property type="entry name" value="AntifreezeII"/>
</dbReference>
<dbReference type="SUPFAM" id="SSF56436">
    <property type="entry name" value="C-type lectin-like"/>
    <property type="match status" value="1"/>
</dbReference>
<feature type="domain" description="C-type lectin" evidence="2">
    <location>
        <begin position="102"/>
        <end position="219"/>
    </location>
</feature>
<dbReference type="GeneTree" id="ENSGT00940000162818"/>
<feature type="compositionally biased region" description="Polar residues" evidence="1">
    <location>
        <begin position="22"/>
        <end position="32"/>
    </location>
</feature>
<dbReference type="CDD" id="cd00037">
    <property type="entry name" value="CLECT"/>
    <property type="match status" value="1"/>
</dbReference>
<dbReference type="SMART" id="SM00034">
    <property type="entry name" value="CLECT"/>
    <property type="match status" value="1"/>
</dbReference>
<protein>
    <recommendedName>
        <fullName evidence="2">C-type lectin domain-containing protein</fullName>
    </recommendedName>
</protein>
<dbReference type="PROSITE" id="PS50041">
    <property type="entry name" value="C_TYPE_LECTIN_2"/>
    <property type="match status" value="1"/>
</dbReference>